<name>A0A504YNY0_FASGI</name>
<dbReference type="GO" id="GO:0005525">
    <property type="term" value="F:GTP binding"/>
    <property type="evidence" value="ECO:0007669"/>
    <property type="project" value="InterPro"/>
</dbReference>
<gene>
    <name evidence="2" type="ORF">FGIG_01794</name>
</gene>
<reference evidence="2 3" key="1">
    <citation type="submission" date="2019-04" db="EMBL/GenBank/DDBJ databases">
        <title>Annotation for the trematode Fasciola gigantica.</title>
        <authorList>
            <person name="Choi Y.-J."/>
        </authorList>
    </citation>
    <scope>NUCLEOTIDE SEQUENCE [LARGE SCALE GENOMIC DNA]</scope>
    <source>
        <strain evidence="2">Uganda_cow_1</strain>
    </source>
</reference>
<dbReference type="AlphaFoldDB" id="A0A504YNY0"/>
<keyword evidence="3" id="KW-1185">Reference proteome</keyword>
<organism evidence="2 3">
    <name type="scientific">Fasciola gigantica</name>
    <name type="common">Giant liver fluke</name>
    <dbReference type="NCBI Taxonomy" id="46835"/>
    <lineage>
        <taxon>Eukaryota</taxon>
        <taxon>Metazoa</taxon>
        <taxon>Spiralia</taxon>
        <taxon>Lophotrochozoa</taxon>
        <taxon>Platyhelminthes</taxon>
        <taxon>Trematoda</taxon>
        <taxon>Digenea</taxon>
        <taxon>Plagiorchiida</taxon>
        <taxon>Echinostomata</taxon>
        <taxon>Echinostomatoidea</taxon>
        <taxon>Fasciolidae</taxon>
        <taxon>Fasciola</taxon>
    </lineage>
</organism>
<accession>A0A504YNY0</accession>
<dbReference type="Pfam" id="PF00735">
    <property type="entry name" value="Septin"/>
    <property type="match status" value="1"/>
</dbReference>
<proteinExistence type="predicted"/>
<evidence type="ECO:0000313" key="3">
    <source>
        <dbReference type="Proteomes" id="UP000316759"/>
    </source>
</evidence>
<feature type="domain" description="Septin-type G" evidence="1">
    <location>
        <begin position="1"/>
        <end position="109"/>
    </location>
</feature>
<dbReference type="Gene3D" id="3.40.50.300">
    <property type="entry name" value="P-loop containing nucleotide triphosphate hydrolases"/>
    <property type="match status" value="1"/>
</dbReference>
<sequence>VRTFQILSEIQSNEINIYQFPTDDETVSDVNTKMNQHVPFRGCPEAGKRFKINGKNARVRQYPWGAVQVDNESHCDFVRLREMFAARKYGKIYGSVRTPLIMKLIADNG</sequence>
<dbReference type="Proteomes" id="UP000316759">
    <property type="component" value="Unassembled WGS sequence"/>
</dbReference>
<protein>
    <submittedName>
        <fullName evidence="2">Septin-10</fullName>
    </submittedName>
</protein>
<feature type="non-terminal residue" evidence="2">
    <location>
        <position position="1"/>
    </location>
</feature>
<dbReference type="PANTHER" id="PTHR18884">
    <property type="entry name" value="SEPTIN"/>
    <property type="match status" value="1"/>
</dbReference>
<comment type="caution">
    <text evidence="2">The sequence shown here is derived from an EMBL/GenBank/DDBJ whole genome shotgun (WGS) entry which is preliminary data.</text>
</comment>
<dbReference type="PROSITE" id="PS51719">
    <property type="entry name" value="G_SEPTIN"/>
    <property type="match status" value="1"/>
</dbReference>
<dbReference type="InterPro" id="IPR027417">
    <property type="entry name" value="P-loop_NTPase"/>
</dbReference>
<dbReference type="EMBL" id="SUNJ01005285">
    <property type="protein sequence ID" value="TPP63752.1"/>
    <property type="molecule type" value="Genomic_DNA"/>
</dbReference>
<dbReference type="InterPro" id="IPR030379">
    <property type="entry name" value="G_SEPTIN_dom"/>
</dbReference>
<evidence type="ECO:0000259" key="1">
    <source>
        <dbReference type="PROSITE" id="PS51719"/>
    </source>
</evidence>
<evidence type="ECO:0000313" key="2">
    <source>
        <dbReference type="EMBL" id="TPP63752.1"/>
    </source>
</evidence>
<dbReference type="OrthoDB" id="416553at2759"/>
<dbReference type="STRING" id="46835.A0A504YNY0"/>